<evidence type="ECO:0000313" key="2">
    <source>
        <dbReference type="EMBL" id="AAI32946.1"/>
    </source>
</evidence>
<organism evidence="2">
    <name type="scientific">Homo sapiens</name>
    <name type="common">Human</name>
    <dbReference type="NCBI Taxonomy" id="9606"/>
    <lineage>
        <taxon>Eukaryota</taxon>
        <taxon>Metazoa</taxon>
        <taxon>Chordata</taxon>
        <taxon>Craniata</taxon>
        <taxon>Vertebrata</taxon>
        <taxon>Euteleostomi</taxon>
        <taxon>Mammalia</taxon>
        <taxon>Eutheria</taxon>
        <taxon>Euarchontoglires</taxon>
        <taxon>Primates</taxon>
        <taxon>Haplorrhini</taxon>
        <taxon>Catarrhini</taxon>
        <taxon>Hominidae</taxon>
        <taxon>Homo</taxon>
    </lineage>
</organism>
<sequence>MEKPRLYQKYKISRVWWRLPVIPATREAEDNRLNPEGRGCGEPRSRHCTPAWTTTAKLHLKTIISLQPLNMYQMEPGVGSIRTSPALQSPPALTRGPSAWDTAIRKALSFGVGLGVLVLVCLFYHFVTLAPILQFASLPCLLEAGAQMSRHPVTTQVCVMPARLSLGSGISRNLLRLSVCHFTLLLPFRSLRPCPLSSRDMVLSYELWLLCDFYIAPPDSSGSGICKKAI</sequence>
<reference evidence="3" key="3">
    <citation type="submission" date="2005-07" db="EMBL/GenBank/DDBJ databases">
        <authorList>
            <person name="Mural R.J."/>
            <person name="Istrail S."/>
            <person name="Sutton G."/>
            <person name="Florea L."/>
            <person name="Halpern A.L."/>
            <person name="Mobarry C.M."/>
            <person name="Lippert R."/>
            <person name="Walenz B."/>
            <person name="Shatkay H."/>
            <person name="Dew I."/>
            <person name="Miller J.R."/>
            <person name="Flanigan M.J."/>
            <person name="Edwards N.J."/>
            <person name="Bolanos R."/>
            <person name="Fasulo D."/>
            <person name="Halldorsson B.V."/>
            <person name="Hannenhalli S."/>
            <person name="Turner R."/>
            <person name="Yooseph S."/>
            <person name="Lu F."/>
            <person name="Nusskern D.R."/>
            <person name="Shue B.C."/>
            <person name="Zheng X.H."/>
            <person name="Zhong F."/>
            <person name="Delcher A.L."/>
            <person name="Huson D.H."/>
            <person name="Kravitz S.A."/>
            <person name="Mouchard L."/>
            <person name="Reinert K."/>
            <person name="Remington K.A."/>
            <person name="Clark A.G."/>
            <person name="Waterman M.S."/>
            <person name="Eichler E.E."/>
            <person name="Adams M.D."/>
            <person name="Hunkapiller M.W."/>
            <person name="Myers E.W."/>
            <person name="Venter J.C."/>
        </authorList>
    </citation>
    <scope>NUCLEOTIDE SEQUENCE</scope>
</reference>
<protein>
    <submittedName>
        <fullName evidence="2">C8orf49 protein</fullName>
    </submittedName>
    <submittedName>
        <fullName evidence="3">Chromosome 8 open reading frame 49</fullName>
    </submittedName>
</protein>
<dbReference type="EMBL" id="BC136882">
    <property type="protein sequence ID" value="AAI36883.1"/>
    <property type="molecule type" value="mRNA"/>
</dbReference>
<dbReference type="AlphaFoldDB" id="A2RUK8"/>
<evidence type="ECO:0000256" key="1">
    <source>
        <dbReference type="SAM" id="Phobius"/>
    </source>
</evidence>
<gene>
    <name evidence="2" type="primary">C8orf49</name>
    <name evidence="3" type="ORF">hCG_1990689</name>
</gene>
<feature type="transmembrane region" description="Helical" evidence="1">
    <location>
        <begin position="107"/>
        <end position="127"/>
    </location>
</feature>
<evidence type="ECO:0000313" key="3">
    <source>
        <dbReference type="EMBL" id="EAW65622.1"/>
    </source>
</evidence>
<dbReference type="EMBL" id="CH471157">
    <property type="protein sequence ID" value="EAW65622.1"/>
    <property type="molecule type" value="Genomic_DNA"/>
</dbReference>
<keyword evidence="1" id="KW-1133">Transmembrane helix</keyword>
<dbReference type="EMBL" id="BC132945">
    <property type="protein sequence ID" value="AAI32946.1"/>
    <property type="molecule type" value="mRNA"/>
</dbReference>
<accession>A2RUK8</accession>
<reference evidence="2" key="2">
    <citation type="journal article" date="2004" name="Genome Res.">
        <title>The status, quality, and expansion of the NIH full-length cDNA project: the Mammalian Gene Collection (MGC).</title>
        <authorList>
            <consortium name="The MGC Project Team"/>
            <person name="Gerhard D.S."/>
            <person name="Wagner L."/>
            <person name="Feingold E.A."/>
            <person name="Shenmen C.M."/>
            <person name="Grouse L.H."/>
            <person name="Schuler G."/>
            <person name="Klein S.L."/>
            <person name="Old S."/>
            <person name="Rasooly R."/>
            <person name="Good P."/>
            <person name="Guyer M."/>
            <person name="Peck A.M."/>
            <person name="Derge J.G."/>
            <person name="Lipman D."/>
            <person name="Collins F.S."/>
            <person name="Jang W."/>
            <person name="Sherry S."/>
            <person name="Feolo M."/>
            <person name="Misquitta L."/>
            <person name="Lee E."/>
            <person name="Rotmistrovsky K."/>
            <person name="Greenhut S.F."/>
            <person name="Schaefer C.F."/>
            <person name="Buetow K."/>
            <person name="Bonner T.I."/>
            <person name="Haussler D."/>
            <person name="Kent J."/>
            <person name="Kiekhaus M."/>
            <person name="Furey T."/>
            <person name="Brent M."/>
            <person name="Prange C."/>
            <person name="Schreiber K."/>
            <person name="Shapiro N."/>
            <person name="Bhat N.K."/>
            <person name="Hopkins R.F."/>
            <person name="Hsie F."/>
            <person name="Driscoll T."/>
            <person name="Soares M.B."/>
            <person name="Casavant T.L."/>
            <person name="Scheetz T.E."/>
            <person name="Brown-stein M.J."/>
            <person name="Usdin T.B."/>
            <person name="Toshiyuki S."/>
            <person name="Carninci P."/>
            <person name="Piao Y."/>
            <person name="Dudekula D.B."/>
            <person name="Ko M.S."/>
            <person name="Kawakami K."/>
            <person name="Suzuki Y."/>
            <person name="Sugano S."/>
            <person name="Gruber C.E."/>
            <person name="Smith M.R."/>
            <person name="Simmons B."/>
            <person name="Moore T."/>
            <person name="Waterman R."/>
            <person name="Johnson S.L."/>
            <person name="Ruan Y."/>
            <person name="Wei C.L."/>
            <person name="Mathavan S."/>
            <person name="Gunaratne P.H."/>
            <person name="Wu J."/>
            <person name="Garcia A.M."/>
            <person name="Hulyk S.W."/>
            <person name="Fuh E."/>
            <person name="Yuan Y."/>
            <person name="Sneed A."/>
            <person name="Kowis C."/>
            <person name="Hodgson A."/>
            <person name="Muzny D.M."/>
            <person name="McPherson J."/>
            <person name="Gibbs R.A."/>
            <person name="Fahey J."/>
            <person name="Helton E."/>
            <person name="Ketteman M."/>
            <person name="Madan A."/>
            <person name="Rodrigues S."/>
            <person name="Sanchez A."/>
            <person name="Whiting M."/>
            <person name="Madari A."/>
            <person name="Young A.C."/>
            <person name="Wetherby K.D."/>
            <person name="Granite S.J."/>
            <person name="Kwong P.N."/>
            <person name="Brinkley C.P."/>
            <person name="Pearson R.L."/>
            <person name="Bouffard G.G."/>
            <person name="Blakesly R.W."/>
            <person name="Green E.D."/>
            <person name="Dickson M.C."/>
            <person name="Rodriguez A.C."/>
            <person name="Grimwood J."/>
            <person name="Schmutz J."/>
            <person name="Myers R.M."/>
            <person name="Butterfield Y.S."/>
            <person name="Griffith M."/>
            <person name="Griffith O.L."/>
            <person name="Krzywinski M.I."/>
            <person name="Liao N."/>
            <person name="Morin R."/>
            <person name="Morrin R."/>
            <person name="Palmquist D."/>
            <person name="Petrescu A.S."/>
            <person name="Skalska U."/>
            <person name="Smailus D.E."/>
            <person name="Stott J.M."/>
            <person name="Schnerch A."/>
            <person name="Schein J.E."/>
            <person name="Jones S.J."/>
            <person name="Holt R.A."/>
            <person name="Baross A."/>
            <person name="Marra M.A."/>
            <person name="Clifton S."/>
            <person name="Makowski K.A."/>
            <person name="Bosak S."/>
            <person name="Malek J."/>
        </authorList>
    </citation>
    <scope>NUCLEOTIDE SEQUENCE [LARGE SCALE MRNA]</scope>
</reference>
<keyword evidence="1" id="KW-0472">Membrane</keyword>
<name>A2RUK8_HUMAN</name>
<proteinExistence type="evidence at transcript level"/>
<keyword evidence="1" id="KW-0812">Transmembrane</keyword>
<reference evidence="3" key="1">
    <citation type="journal article" date="2001" name="Science">
        <title>The sequence of the human genome.</title>
        <authorList>
            <person name="Venter J.C."/>
            <person name="Adams M.D."/>
            <person name="Myers E.W."/>
            <person name="Li P.W."/>
            <person name="Mural R.J."/>
            <person name="Sutton G.G."/>
            <person name="Smith H.O."/>
            <person name="Yandell M."/>
            <person name="Evans C.A."/>
            <person name="Holt R.A."/>
            <person name="Gocayne J.D."/>
            <person name="Amanatides P."/>
            <person name="Ballew R.M."/>
            <person name="Huson D.H."/>
            <person name="Wortman J.R."/>
            <person name="Zhang Q."/>
            <person name="Kodira C.D."/>
            <person name="Zheng X.H."/>
            <person name="Chen L."/>
            <person name="Skupski M."/>
            <person name="Subramanian G."/>
            <person name="Thomas P.D."/>
            <person name="Zhang J."/>
            <person name="Gabor Miklos G.L."/>
            <person name="Nelson C."/>
            <person name="Broder S."/>
            <person name="Clark A.G."/>
            <person name="Nadeau J."/>
            <person name="McKusick V.A."/>
            <person name="Zinder N."/>
            <person name="Levine A.J."/>
            <person name="Roberts R.J."/>
            <person name="Simon M."/>
            <person name="Slayman C."/>
            <person name="Hunkapiller M."/>
            <person name="Bolanos R."/>
            <person name="Delcher A."/>
            <person name="Dew I."/>
            <person name="Fasulo D."/>
            <person name="Flanigan M."/>
            <person name="Florea L."/>
            <person name="Halpern A."/>
            <person name="Hannenhalli S."/>
            <person name="Kravitz S."/>
            <person name="Levy S."/>
            <person name="Mobarry C."/>
            <person name="Reinert K."/>
            <person name="Remington K."/>
            <person name="Abu-Threideh J."/>
            <person name="Beasley E."/>
            <person name="Biddick K."/>
            <person name="Bonazzi V."/>
            <person name="Brandon R."/>
            <person name="Cargill M."/>
            <person name="Chandramouliswaran I."/>
            <person name="Charlab R."/>
            <person name="Chaturvedi K."/>
            <person name="Deng Z."/>
            <person name="Di Francesco V."/>
            <person name="Dunn P."/>
            <person name="Eilbeck K."/>
            <person name="Evangelista C."/>
            <person name="Gabrielian A.E."/>
            <person name="Gan W."/>
            <person name="Ge W."/>
            <person name="Gong F."/>
            <person name="Gu Z."/>
            <person name="Guan P."/>
            <person name="Heiman T.J."/>
            <person name="Higgins M.E."/>
            <person name="Ji R.R."/>
            <person name="Ke Z."/>
            <person name="Ketchum K.A."/>
            <person name="Lai Z."/>
            <person name="Lei Y."/>
            <person name="Li Z."/>
            <person name="Li J."/>
            <person name="Liang Y."/>
            <person name="Lin X."/>
            <person name="Lu F."/>
            <person name="Merkulov G.V."/>
            <person name="Milshina N."/>
            <person name="Moore H.M."/>
            <person name="Naik A.K."/>
            <person name="Narayan V.A."/>
            <person name="Neelam B."/>
            <person name="Nusskern D."/>
            <person name="Rusch D.B."/>
            <person name="Salzberg S."/>
            <person name="Shao W."/>
            <person name="Shue B."/>
            <person name="Sun J."/>
            <person name="Wang Z."/>
            <person name="Wang A."/>
            <person name="Wang X."/>
            <person name="Wang J."/>
            <person name="Wei M."/>
            <person name="Wides R."/>
            <person name="Xiao C."/>
            <person name="Yan C."/>
            <person name="Yao A."/>
            <person name="Ye J."/>
            <person name="Zhan M."/>
            <person name="Zhang W."/>
            <person name="Zhang H."/>
            <person name="Zhao Q."/>
            <person name="Zheng L."/>
            <person name="Zhong F."/>
            <person name="Zhong W."/>
            <person name="Zhu S."/>
            <person name="Zhao S."/>
            <person name="Gilbert D."/>
            <person name="Baumhueter S."/>
            <person name="Spier G."/>
            <person name="Carter C."/>
            <person name="Cravchik A."/>
            <person name="Woodage T."/>
            <person name="Ali F."/>
            <person name="An H."/>
            <person name="Awe A."/>
            <person name="Baldwin D."/>
            <person name="Baden H."/>
            <person name="Barnstead M."/>
            <person name="Barrow I."/>
            <person name="Beeson K."/>
            <person name="Busam D."/>
            <person name="Carver A."/>
            <person name="Center A."/>
            <person name="Cheng M.L."/>
            <person name="Curry L."/>
            <person name="Danaher S."/>
            <person name="Davenport L."/>
            <person name="Desilets R."/>
            <person name="Dietz S."/>
            <person name="Dodson K."/>
            <person name="Doup L."/>
            <person name="Ferriera S."/>
            <person name="Garg N."/>
            <person name="Gluecksmann A."/>
            <person name="Hart B."/>
            <person name="Haynes J."/>
            <person name="Haynes C."/>
            <person name="Heiner C."/>
            <person name="Hladun S."/>
            <person name="Hostin D."/>
            <person name="Houck J."/>
            <person name="Howland T."/>
            <person name="Ibegwam C."/>
            <person name="Johnson J."/>
            <person name="Kalush F."/>
            <person name="Kline L."/>
            <person name="Koduru S."/>
            <person name="Love A."/>
            <person name="Mann F."/>
            <person name="May D."/>
            <person name="McCawley S."/>
            <person name="McIntosh T."/>
            <person name="McMullen I."/>
            <person name="Moy M."/>
            <person name="Moy L."/>
            <person name="Murphy B."/>
            <person name="Nelson K."/>
            <person name="Pfannkoch C."/>
            <person name="Pratts E."/>
            <person name="Puri V."/>
            <person name="Qureshi H."/>
            <person name="Reardon M."/>
            <person name="Rodriguez R."/>
            <person name="Rogers Y.H."/>
            <person name="Romblad D."/>
            <person name="Ruhfel B."/>
            <person name="Scott R."/>
            <person name="Sitter C."/>
            <person name="Smallwood M."/>
            <person name="Stewart E."/>
            <person name="Strong R."/>
            <person name="Suh E."/>
            <person name="Thomas R."/>
            <person name="Tint N.N."/>
            <person name="Tse S."/>
            <person name="Vech C."/>
            <person name="Wang G."/>
            <person name="Wetter J."/>
            <person name="Williams S."/>
            <person name="Williams M."/>
            <person name="Windsor S."/>
            <person name="Winn-Deen E."/>
            <person name="Wolfe K."/>
            <person name="Zaveri J."/>
            <person name="Zaveri K."/>
            <person name="Abril J.F."/>
            <person name="Guigo R."/>
            <person name="Campbell M.J."/>
            <person name="Sjolander K.V."/>
            <person name="Karlak B."/>
            <person name="Kejariwal A."/>
            <person name="Mi H."/>
            <person name="Lazareva B."/>
            <person name="Hatton T."/>
            <person name="Narechania A."/>
            <person name="Diemer K."/>
            <person name="Muruganujan A."/>
            <person name="Guo N."/>
            <person name="Sato S."/>
            <person name="Bafna V."/>
            <person name="Istrail S."/>
            <person name="Lippert R."/>
            <person name="Schwartz R."/>
            <person name="Walenz B."/>
            <person name="Yooseph S."/>
            <person name="Allen D."/>
            <person name="Basu A."/>
            <person name="Baxendale J."/>
            <person name="Blick L."/>
            <person name="Caminha M."/>
            <person name="Carnes-Stine J."/>
            <person name="Caulk P."/>
            <person name="Chiang Y.H."/>
            <person name="Coyne M."/>
            <person name="Dahlke C."/>
            <person name="Mays A."/>
            <person name="Dombroski M."/>
            <person name="Donnelly M."/>
            <person name="Ely D."/>
            <person name="Esparham S."/>
            <person name="Fosler C."/>
            <person name="Gire H."/>
            <person name="Glanowski S."/>
            <person name="Glasser K."/>
            <person name="Glodek A."/>
            <person name="Gorokhov M."/>
            <person name="Graham K."/>
            <person name="Gropman B."/>
            <person name="Harris M."/>
            <person name="Heil J."/>
            <person name="Henderson S."/>
            <person name="Hoover J."/>
            <person name="Jennings D."/>
            <person name="Jordan C."/>
            <person name="Jordan J."/>
            <person name="Kasha J."/>
            <person name="Kagan L."/>
            <person name="Kraft C."/>
            <person name="Levitsky A."/>
            <person name="Lewis M."/>
            <person name="Liu X."/>
            <person name="Lopez J."/>
            <person name="Ma D."/>
            <person name="Majoros W."/>
            <person name="McDaniel J."/>
            <person name="Murphy S."/>
            <person name="Newman M."/>
            <person name="Nguyen T."/>
            <person name="Nguyen N."/>
            <person name="Nodell M."/>
            <person name="Pan S."/>
            <person name="Peck J."/>
            <person name="Peterson M."/>
            <person name="Rowe W."/>
            <person name="Sanders R."/>
            <person name="Scott J."/>
            <person name="Simpson M."/>
            <person name="Smith T."/>
            <person name="Sprague A."/>
            <person name="Stockwell T."/>
            <person name="Turner R."/>
            <person name="Venter E."/>
            <person name="Wang M."/>
            <person name="Wen M."/>
            <person name="Wu D."/>
            <person name="Wu M."/>
            <person name="Xia A."/>
            <person name="Zandieh A."/>
            <person name="Zhu X."/>
        </authorList>
    </citation>
    <scope>NUCLEOTIDE SEQUENCE</scope>
</reference>